<gene>
    <name evidence="3" type="ORF">CASFOL_016747</name>
</gene>
<dbReference type="InterPro" id="IPR044161">
    <property type="entry name" value="SPS"/>
</dbReference>
<proteinExistence type="predicted"/>
<comment type="caution">
    <text evidence="3">The sequence shown here is derived from an EMBL/GenBank/DDBJ whole genome shotgun (WGS) entry which is preliminary data.</text>
</comment>
<keyword evidence="1" id="KW-0328">Glycosyltransferase</keyword>
<name>A0ABD3D950_9LAMI</name>
<evidence type="ECO:0000256" key="2">
    <source>
        <dbReference type="ARBA" id="ARBA00022679"/>
    </source>
</evidence>
<protein>
    <submittedName>
        <fullName evidence="3">Uncharacterized protein</fullName>
    </submittedName>
</protein>
<reference evidence="4" key="1">
    <citation type="journal article" date="2024" name="IScience">
        <title>Strigolactones Initiate the Formation of Haustorium-like Structures in Castilleja.</title>
        <authorList>
            <person name="Buerger M."/>
            <person name="Peterson D."/>
            <person name="Chory J."/>
        </authorList>
    </citation>
    <scope>NUCLEOTIDE SEQUENCE [LARGE SCALE GENOMIC DNA]</scope>
</reference>
<sequence length="76" mass="9122">MRRIEAKELSLDASEIVITSTRQEMDEQWRLYDSFDPILERKLRARIRRNVSCYGRFMPHMVVTENEGKAHDYMDS</sequence>
<dbReference type="AlphaFoldDB" id="A0ABD3D950"/>
<dbReference type="PANTHER" id="PTHR46039">
    <property type="entry name" value="SUCROSE-PHOSPHATE SYNTHASE 3-RELATED"/>
    <property type="match status" value="1"/>
</dbReference>
<dbReference type="PANTHER" id="PTHR46039:SF2">
    <property type="entry name" value="SUCROSE-PHOSPHATE SYNTHASE 1"/>
    <property type="match status" value="1"/>
</dbReference>
<accession>A0ABD3D950</accession>
<dbReference type="Gene3D" id="3.40.50.2000">
    <property type="entry name" value="Glycogen Phosphorylase B"/>
    <property type="match status" value="1"/>
</dbReference>
<evidence type="ECO:0000313" key="3">
    <source>
        <dbReference type="EMBL" id="KAL3638840.1"/>
    </source>
</evidence>
<evidence type="ECO:0000313" key="4">
    <source>
        <dbReference type="Proteomes" id="UP001632038"/>
    </source>
</evidence>
<keyword evidence="2" id="KW-0808">Transferase</keyword>
<dbReference type="Proteomes" id="UP001632038">
    <property type="component" value="Unassembled WGS sequence"/>
</dbReference>
<dbReference type="EMBL" id="JAVIJP010000018">
    <property type="protein sequence ID" value="KAL3638840.1"/>
    <property type="molecule type" value="Genomic_DNA"/>
</dbReference>
<organism evidence="3 4">
    <name type="scientific">Castilleja foliolosa</name>
    <dbReference type="NCBI Taxonomy" id="1961234"/>
    <lineage>
        <taxon>Eukaryota</taxon>
        <taxon>Viridiplantae</taxon>
        <taxon>Streptophyta</taxon>
        <taxon>Embryophyta</taxon>
        <taxon>Tracheophyta</taxon>
        <taxon>Spermatophyta</taxon>
        <taxon>Magnoliopsida</taxon>
        <taxon>eudicotyledons</taxon>
        <taxon>Gunneridae</taxon>
        <taxon>Pentapetalae</taxon>
        <taxon>asterids</taxon>
        <taxon>lamiids</taxon>
        <taxon>Lamiales</taxon>
        <taxon>Orobanchaceae</taxon>
        <taxon>Pedicularideae</taxon>
        <taxon>Castillejinae</taxon>
        <taxon>Castilleja</taxon>
    </lineage>
</organism>
<keyword evidence="4" id="KW-1185">Reference proteome</keyword>
<evidence type="ECO:0000256" key="1">
    <source>
        <dbReference type="ARBA" id="ARBA00022676"/>
    </source>
</evidence>
<dbReference type="GO" id="GO:0016757">
    <property type="term" value="F:glycosyltransferase activity"/>
    <property type="evidence" value="ECO:0007669"/>
    <property type="project" value="UniProtKB-KW"/>
</dbReference>